<accession>A0A7X0MB19</accession>
<dbReference type="EMBL" id="JACHIU010000001">
    <property type="protein sequence ID" value="MBB6476674.1"/>
    <property type="molecule type" value="Genomic_DNA"/>
</dbReference>
<keyword evidence="2" id="KW-1185">Reference proteome</keyword>
<comment type="caution">
    <text evidence="1">The sequence shown here is derived from an EMBL/GenBank/DDBJ whole genome shotgun (WGS) entry which is preliminary data.</text>
</comment>
<reference evidence="1 2" key="1">
    <citation type="submission" date="2020-08" db="EMBL/GenBank/DDBJ databases">
        <title>Sequencing the genomes of 1000 actinobacteria strains.</title>
        <authorList>
            <person name="Klenk H.-P."/>
        </authorList>
    </citation>
    <scope>NUCLEOTIDE SEQUENCE [LARGE SCALE GENOMIC DNA]</scope>
    <source>
        <strain evidence="1 2">DSM 44936</strain>
    </source>
</reference>
<organism evidence="1 2">
    <name type="scientific">Sphaerisporangium rubeum</name>
    <dbReference type="NCBI Taxonomy" id="321317"/>
    <lineage>
        <taxon>Bacteria</taxon>
        <taxon>Bacillati</taxon>
        <taxon>Actinomycetota</taxon>
        <taxon>Actinomycetes</taxon>
        <taxon>Streptosporangiales</taxon>
        <taxon>Streptosporangiaceae</taxon>
        <taxon>Sphaerisporangium</taxon>
    </lineage>
</organism>
<protein>
    <submittedName>
        <fullName evidence="1">Uncharacterized protein</fullName>
    </submittedName>
</protein>
<gene>
    <name evidence="1" type="ORF">BJ992_006105</name>
</gene>
<proteinExistence type="predicted"/>
<dbReference type="Proteomes" id="UP000555564">
    <property type="component" value="Unassembled WGS sequence"/>
</dbReference>
<sequence>MFKILGWVARSVFVLVRRPMCVTLVLIAALPVTAYVAWKAGGGGRPGPGVGPVVVTHVGGTPMGVRVFPGGDRPETVVRVFGDGGEGVFFTKDGPVGVSGKVFFIKEGPQRRAGKVFFTEDGDGPARGGPSR</sequence>
<evidence type="ECO:0000313" key="1">
    <source>
        <dbReference type="EMBL" id="MBB6476674.1"/>
    </source>
</evidence>
<dbReference type="AlphaFoldDB" id="A0A7X0MB19"/>
<dbReference type="RefSeq" id="WP_184986861.1">
    <property type="nucleotide sequence ID" value="NZ_BAAALO010000051.1"/>
</dbReference>
<name>A0A7X0MB19_9ACTN</name>
<evidence type="ECO:0000313" key="2">
    <source>
        <dbReference type="Proteomes" id="UP000555564"/>
    </source>
</evidence>